<protein>
    <submittedName>
        <fullName evidence="3">SpoIID/LytB domain-containing protein</fullName>
    </submittedName>
</protein>
<evidence type="ECO:0000313" key="3">
    <source>
        <dbReference type="EMBL" id="MBC8557694.1"/>
    </source>
</evidence>
<dbReference type="NCBIfam" id="TIGR02669">
    <property type="entry name" value="SpoIID_LytB"/>
    <property type="match status" value="1"/>
</dbReference>
<dbReference type="PANTHER" id="PTHR30032">
    <property type="entry name" value="N-ACETYLMURAMOYL-L-ALANINE AMIDASE-RELATED"/>
    <property type="match status" value="1"/>
</dbReference>
<dbReference type="RefSeq" id="WP_249305007.1">
    <property type="nucleotide sequence ID" value="NZ_JACRSW010000031.1"/>
</dbReference>
<feature type="domain" description="Sporulation stage II protein D amidase enhancer LytB N-terminal" evidence="2">
    <location>
        <begin position="157"/>
        <end position="247"/>
    </location>
</feature>
<proteinExistence type="predicted"/>
<dbReference type="InterPro" id="IPR013486">
    <property type="entry name" value="SpoIID/LytB"/>
</dbReference>
<dbReference type="InterPro" id="IPR051922">
    <property type="entry name" value="Bact_Sporulation_Assoc"/>
</dbReference>
<comment type="caution">
    <text evidence="3">The sequence shown here is derived from an EMBL/GenBank/DDBJ whole genome shotgun (WGS) entry which is preliminary data.</text>
</comment>
<sequence>MNNKRKKKNKQLIWIALLSFVLLVCVIAQVQKKTRISEQKNSIQSQRSENANNTGNANSKEVMKKNVRVLIKTTGFTDSYHKKVTLTSKSAFTVRIGKKTTQYPANAKVTFTKKDKAALKKKIIIKAGGNAKLCLSSIKRQNRHPSYRGSMELSLQYGKIIVVNELPIEQYLYAVVPSELSTGHQLEALKAQAVCARSYLYGQLKAKRYQKYHANVDDSVSCQVYNNIPEDARSREAVDQTKGQVLTSGGKGIAIYYFSTSWGSTASAKEVWKTASETSYLPAKIQITSEEQTRTGLIQMDLSNETDFRNFLTNKFYDTYDSHADWYRWNVTIAGKSLSVRFDQALAECYRSNPSMVLTKTKKGTYQKKPVVSIGKLKDIQIAKREKSGLVTELLLIGKDRTVKVISQYNIRKVLAPLYEKIYYKNATASTMMKLLPSAAFYIEKASVDNKAAYRFVGGGFGHGCGMSQEGAARMAELGKNYVEILQQYFEGAQLTQYQES</sequence>
<keyword evidence="4" id="KW-1185">Reference proteome</keyword>
<dbReference type="EMBL" id="JACRSW010000031">
    <property type="protein sequence ID" value="MBC8557694.1"/>
    <property type="molecule type" value="Genomic_DNA"/>
</dbReference>
<dbReference type="Pfam" id="PF08486">
    <property type="entry name" value="SpoIID"/>
    <property type="match status" value="1"/>
</dbReference>
<gene>
    <name evidence="3" type="ORF">H8700_08240</name>
</gene>
<evidence type="ECO:0000256" key="1">
    <source>
        <dbReference type="SAM" id="MobiDB-lite"/>
    </source>
</evidence>
<evidence type="ECO:0000313" key="4">
    <source>
        <dbReference type="Proteomes" id="UP000637513"/>
    </source>
</evidence>
<dbReference type="PANTHER" id="PTHR30032:SF4">
    <property type="entry name" value="AMIDASE ENHANCER"/>
    <property type="match status" value="1"/>
</dbReference>
<feature type="compositionally biased region" description="Polar residues" evidence="1">
    <location>
        <begin position="39"/>
        <end position="59"/>
    </location>
</feature>
<name>A0ABR7MVI6_9FIRM</name>
<feature type="region of interest" description="Disordered" evidence="1">
    <location>
        <begin position="37"/>
        <end position="59"/>
    </location>
</feature>
<reference evidence="3 4" key="1">
    <citation type="submission" date="2020-08" db="EMBL/GenBank/DDBJ databases">
        <title>Genome public.</title>
        <authorList>
            <person name="Liu C."/>
            <person name="Sun Q."/>
        </authorList>
    </citation>
    <scope>NUCLEOTIDE SEQUENCE [LARGE SCALE GENOMIC DNA]</scope>
    <source>
        <strain evidence="3 4">BX3</strain>
    </source>
</reference>
<dbReference type="InterPro" id="IPR013693">
    <property type="entry name" value="SpoIID/LytB_N"/>
</dbReference>
<accession>A0ABR7MVI6</accession>
<organism evidence="3 4">
    <name type="scientific">Jutongia hominis</name>
    <dbReference type="NCBI Taxonomy" id="2763664"/>
    <lineage>
        <taxon>Bacteria</taxon>
        <taxon>Bacillati</taxon>
        <taxon>Bacillota</taxon>
        <taxon>Clostridia</taxon>
        <taxon>Lachnospirales</taxon>
        <taxon>Lachnospiraceae</taxon>
        <taxon>Jutongia</taxon>
    </lineage>
</organism>
<evidence type="ECO:0000259" key="2">
    <source>
        <dbReference type="Pfam" id="PF08486"/>
    </source>
</evidence>
<dbReference type="Proteomes" id="UP000637513">
    <property type="component" value="Unassembled WGS sequence"/>
</dbReference>